<name>A0A9P1INW9_9PELO</name>
<dbReference type="InterPro" id="IPR056680">
    <property type="entry name" value="DUF7778"/>
</dbReference>
<gene>
    <name evidence="2" type="ORF">CAMP_LOCUS11113</name>
    <name evidence="3" type="ORF">CAMP_LOCUS11120</name>
</gene>
<dbReference type="EMBL" id="CANHGI010000004">
    <property type="protein sequence ID" value="CAI5448476.1"/>
    <property type="molecule type" value="Genomic_DNA"/>
</dbReference>
<dbReference type="Proteomes" id="UP001152747">
    <property type="component" value="Unassembled WGS sequence"/>
</dbReference>
<dbReference type="EMBL" id="CANHGI010000004">
    <property type="protein sequence ID" value="CAI5448483.1"/>
    <property type="molecule type" value="Genomic_DNA"/>
</dbReference>
<feature type="domain" description="DUF7778" evidence="1">
    <location>
        <begin position="22"/>
        <end position="138"/>
    </location>
</feature>
<evidence type="ECO:0000313" key="4">
    <source>
        <dbReference type="Proteomes" id="UP001152747"/>
    </source>
</evidence>
<comment type="caution">
    <text evidence="2">The sequence shown here is derived from an EMBL/GenBank/DDBJ whole genome shotgun (WGS) entry which is preliminary data.</text>
</comment>
<dbReference type="PANTHER" id="PTHR36947:SF6">
    <property type="entry name" value="TLDC DOMAIN-CONTAINING PROTEIN"/>
    <property type="match status" value="1"/>
</dbReference>
<reference evidence="2" key="1">
    <citation type="submission" date="2022-11" db="EMBL/GenBank/DDBJ databases">
        <authorList>
            <person name="Kikuchi T."/>
        </authorList>
    </citation>
    <scope>NUCLEOTIDE SEQUENCE</scope>
    <source>
        <strain evidence="2">PS1010</strain>
    </source>
</reference>
<dbReference type="AlphaFoldDB" id="A0A9P1INW9"/>
<dbReference type="OrthoDB" id="5797566at2759"/>
<evidence type="ECO:0000313" key="2">
    <source>
        <dbReference type="EMBL" id="CAI5448476.1"/>
    </source>
</evidence>
<protein>
    <recommendedName>
        <fullName evidence="1">DUF7778 domain-containing protein</fullName>
    </recommendedName>
</protein>
<dbReference type="Pfam" id="PF24998">
    <property type="entry name" value="DUF7778"/>
    <property type="match status" value="1"/>
</dbReference>
<proteinExistence type="predicted"/>
<organism evidence="2 4">
    <name type="scientific">Caenorhabditis angaria</name>
    <dbReference type="NCBI Taxonomy" id="860376"/>
    <lineage>
        <taxon>Eukaryota</taxon>
        <taxon>Metazoa</taxon>
        <taxon>Ecdysozoa</taxon>
        <taxon>Nematoda</taxon>
        <taxon>Chromadorea</taxon>
        <taxon>Rhabditida</taxon>
        <taxon>Rhabditina</taxon>
        <taxon>Rhabditomorpha</taxon>
        <taxon>Rhabditoidea</taxon>
        <taxon>Rhabditidae</taxon>
        <taxon>Peloderinae</taxon>
        <taxon>Caenorhabditis</taxon>
    </lineage>
</organism>
<accession>A0A9P1INW9</accession>
<sequence length="314" mass="36359">MFSESLTIAQESDIIGSKSVTKVQNLPSVGIWNETNVLLKDYIKSYFSKKIKLLKFFPNQTFPTRKRVTILTPENNLLIYETNCTGYVFVIENAKKLETSSSNKAYSECILSLKFEFGIVSLVLMNHQISIWRRTLHNIFENQQFDQSLLSEISLYTAKDELEEYETDTEFDYTDHNISLKSAQGYTNVQIPNKNTSDAFILTRTNSNRSLTYLPSTIRSATSVNSKFEFNRTLTDSIRRGRKCVSSLAKKFEGKLKKHQQQENDDIEEEEVVELKTPPILFPTLPVRKLEDVQKEDVKITRLDYTPRKNKPDY</sequence>
<keyword evidence="4" id="KW-1185">Reference proteome</keyword>
<evidence type="ECO:0000259" key="1">
    <source>
        <dbReference type="Pfam" id="PF24998"/>
    </source>
</evidence>
<evidence type="ECO:0000313" key="3">
    <source>
        <dbReference type="EMBL" id="CAI5448483.1"/>
    </source>
</evidence>
<dbReference type="PANTHER" id="PTHR36947">
    <property type="entry name" value="PROTEIN CBG04364"/>
    <property type="match status" value="1"/>
</dbReference>